<name>A0A553K4Q2_9ACTN</name>
<reference evidence="1 2" key="1">
    <citation type="submission" date="2019-07" db="EMBL/GenBank/DDBJ databases">
        <authorList>
            <person name="Zhou L.-Y."/>
        </authorList>
    </citation>
    <scope>NUCLEOTIDE SEQUENCE [LARGE SCALE GENOMIC DNA]</scope>
    <source>
        <strain evidence="1 2">YIM 101269</strain>
    </source>
</reference>
<dbReference type="RefSeq" id="WP_143936728.1">
    <property type="nucleotide sequence ID" value="NZ_VKKG01000001.1"/>
</dbReference>
<evidence type="ECO:0000313" key="2">
    <source>
        <dbReference type="Proteomes" id="UP000317638"/>
    </source>
</evidence>
<gene>
    <name evidence="1" type="ORF">FOJ82_01745</name>
</gene>
<protein>
    <submittedName>
        <fullName evidence="1">Uncharacterized protein</fullName>
    </submittedName>
</protein>
<dbReference type="AlphaFoldDB" id="A0A553K4Q2"/>
<organism evidence="1 2">
    <name type="scientific">Tessaracoccus rhinocerotis</name>
    <dbReference type="NCBI Taxonomy" id="1689449"/>
    <lineage>
        <taxon>Bacteria</taxon>
        <taxon>Bacillati</taxon>
        <taxon>Actinomycetota</taxon>
        <taxon>Actinomycetes</taxon>
        <taxon>Propionibacteriales</taxon>
        <taxon>Propionibacteriaceae</taxon>
        <taxon>Tessaracoccus</taxon>
    </lineage>
</organism>
<dbReference type="OrthoDB" id="4453940at2"/>
<comment type="caution">
    <text evidence="1">The sequence shown here is derived from an EMBL/GenBank/DDBJ whole genome shotgun (WGS) entry which is preliminary data.</text>
</comment>
<evidence type="ECO:0000313" key="1">
    <source>
        <dbReference type="EMBL" id="TRY19642.1"/>
    </source>
</evidence>
<accession>A0A553K4Q2</accession>
<sequence length="168" mass="18520">MFEDSLPASPTPDDFRALARSSPWRFGMLHFTHTVPGEAPVEAWLRRPGSLEVVVDGARHVESGVPHTRSAVFGWDASGEPTQPRVLAAVTPQAVAPSLRSDGLVLKPPDEPEIEYDDPMWQNYRWVAMLDPVELAHGVEVTDVEPGIRLGRPTWTATCRPLQGDDGY</sequence>
<dbReference type="EMBL" id="VKKG01000001">
    <property type="protein sequence ID" value="TRY19642.1"/>
    <property type="molecule type" value="Genomic_DNA"/>
</dbReference>
<proteinExistence type="predicted"/>
<keyword evidence="2" id="KW-1185">Reference proteome</keyword>
<dbReference type="Proteomes" id="UP000317638">
    <property type="component" value="Unassembled WGS sequence"/>
</dbReference>